<evidence type="ECO:0000313" key="2">
    <source>
        <dbReference type="Proteomes" id="UP000295293"/>
    </source>
</evidence>
<dbReference type="InterPro" id="IPR013433">
    <property type="entry name" value="PHA_gran_rgn"/>
</dbReference>
<dbReference type="AlphaFoldDB" id="A0A4R6YNG2"/>
<gene>
    <name evidence="1" type="ORF">DFR29_11755</name>
</gene>
<sequence>MPSIDIRHKHAKPVKEAKVAVTEVAAEISKKFDLTYDWKGNVLHFQRSGVNGQIALEKGLVHVTAELGFLLSLLKPAVEQEIQKRLVQHFGTA</sequence>
<keyword evidence="2" id="KW-1185">Reference proteome</keyword>
<proteinExistence type="predicted"/>
<dbReference type="RefSeq" id="WP_133821005.1">
    <property type="nucleotide sequence ID" value="NZ_SNZH01000017.1"/>
</dbReference>
<comment type="caution">
    <text evidence="1">The sequence shown here is derived from an EMBL/GenBank/DDBJ whole genome shotgun (WGS) entry which is preliminary data.</text>
</comment>
<dbReference type="OrthoDB" id="287584at2"/>
<evidence type="ECO:0000313" key="1">
    <source>
        <dbReference type="EMBL" id="TDR39150.1"/>
    </source>
</evidence>
<protein>
    <submittedName>
        <fullName evidence="1">Putative polyhydroxyalkanoate system protein</fullName>
    </submittedName>
</protein>
<reference evidence="1 2" key="1">
    <citation type="submission" date="2019-03" db="EMBL/GenBank/DDBJ databases">
        <title>Genomic Encyclopedia of Type Strains, Phase IV (KMG-IV): sequencing the most valuable type-strain genomes for metagenomic binning, comparative biology and taxonomic classification.</title>
        <authorList>
            <person name="Goeker M."/>
        </authorList>
    </citation>
    <scope>NUCLEOTIDE SEQUENCE [LARGE SCALE GENOMIC DNA]</scope>
    <source>
        <strain evidence="1 2">DSM 21667</strain>
    </source>
</reference>
<accession>A0A4R6YNG2</accession>
<dbReference type="NCBIfam" id="TIGR02610">
    <property type="entry name" value="PHA_gran_rgn"/>
    <property type="match status" value="1"/>
</dbReference>
<dbReference type="Pfam" id="PF09650">
    <property type="entry name" value="PHA_gran_rgn"/>
    <property type="match status" value="1"/>
</dbReference>
<name>A0A4R6YNG2_9GAMM</name>
<dbReference type="EMBL" id="SNZH01000017">
    <property type="protein sequence ID" value="TDR39150.1"/>
    <property type="molecule type" value="Genomic_DNA"/>
</dbReference>
<organism evidence="1 2">
    <name type="scientific">Tahibacter aquaticus</name>
    <dbReference type="NCBI Taxonomy" id="520092"/>
    <lineage>
        <taxon>Bacteria</taxon>
        <taxon>Pseudomonadati</taxon>
        <taxon>Pseudomonadota</taxon>
        <taxon>Gammaproteobacteria</taxon>
        <taxon>Lysobacterales</taxon>
        <taxon>Rhodanobacteraceae</taxon>
        <taxon>Tahibacter</taxon>
    </lineage>
</organism>
<dbReference type="Proteomes" id="UP000295293">
    <property type="component" value="Unassembled WGS sequence"/>
</dbReference>